<comment type="caution">
    <text evidence="1">The sequence shown here is derived from an EMBL/GenBank/DDBJ whole genome shotgun (WGS) entry which is preliminary data.</text>
</comment>
<reference evidence="1 2" key="1">
    <citation type="submission" date="2021-06" db="EMBL/GenBank/DDBJ databases">
        <title>Caerostris extrusa draft genome.</title>
        <authorList>
            <person name="Kono N."/>
            <person name="Arakawa K."/>
        </authorList>
    </citation>
    <scope>NUCLEOTIDE SEQUENCE [LARGE SCALE GENOMIC DNA]</scope>
</reference>
<accession>A0AAV4XME4</accession>
<proteinExistence type="predicted"/>
<evidence type="ECO:0000313" key="1">
    <source>
        <dbReference type="EMBL" id="GIY95234.1"/>
    </source>
</evidence>
<evidence type="ECO:0000313" key="2">
    <source>
        <dbReference type="Proteomes" id="UP001054945"/>
    </source>
</evidence>
<dbReference type="AlphaFoldDB" id="A0AAV4XME4"/>
<keyword evidence="2" id="KW-1185">Reference proteome</keyword>
<dbReference type="EMBL" id="BPLR01000489">
    <property type="protein sequence ID" value="GIY95234.1"/>
    <property type="molecule type" value="Genomic_DNA"/>
</dbReference>
<dbReference type="Proteomes" id="UP001054945">
    <property type="component" value="Unassembled WGS sequence"/>
</dbReference>
<name>A0AAV4XME4_CAEEX</name>
<organism evidence="1 2">
    <name type="scientific">Caerostris extrusa</name>
    <name type="common">Bark spider</name>
    <name type="synonym">Caerostris bankana</name>
    <dbReference type="NCBI Taxonomy" id="172846"/>
    <lineage>
        <taxon>Eukaryota</taxon>
        <taxon>Metazoa</taxon>
        <taxon>Ecdysozoa</taxon>
        <taxon>Arthropoda</taxon>
        <taxon>Chelicerata</taxon>
        <taxon>Arachnida</taxon>
        <taxon>Araneae</taxon>
        <taxon>Araneomorphae</taxon>
        <taxon>Entelegynae</taxon>
        <taxon>Araneoidea</taxon>
        <taxon>Araneidae</taxon>
        <taxon>Caerostris</taxon>
    </lineage>
</organism>
<sequence>MRHSFSRNLKIPTFCAPRDAPFVCFFAGHLRHDELMLYLNLGGEKSLQREMKMCAVAGRPDQRVSGKSGDNSYYFRISGLSGAFCSPKVRFLFPGCSISSFSLAAPDLLNI</sequence>
<gene>
    <name evidence="1" type="ORF">CEXT_681901</name>
</gene>
<protein>
    <submittedName>
        <fullName evidence="1">Uncharacterized protein</fullName>
    </submittedName>
</protein>